<evidence type="ECO:0000313" key="1">
    <source>
        <dbReference type="EMBL" id="KAF6086298.1"/>
    </source>
</evidence>
<dbReference type="EMBL" id="JABVXQ010000011">
    <property type="protein sequence ID" value="KAF6086298.1"/>
    <property type="molecule type" value="Genomic_DNA"/>
</dbReference>
<evidence type="ECO:0000313" key="2">
    <source>
        <dbReference type="Proteomes" id="UP000664940"/>
    </source>
</evidence>
<dbReference type="Proteomes" id="UP000664940">
    <property type="component" value="Unassembled WGS sequence"/>
</dbReference>
<name>A0A833YXA1_9CHIR</name>
<proteinExistence type="predicted"/>
<dbReference type="AlphaFoldDB" id="A0A833YXA1"/>
<comment type="caution">
    <text evidence="1">The sequence shown here is derived from an EMBL/GenBank/DDBJ whole genome shotgun (WGS) entry which is preliminary data.</text>
</comment>
<protein>
    <submittedName>
        <fullName evidence="1">Uncharacterized protein</fullName>
    </submittedName>
</protein>
<organism evidence="1 2">
    <name type="scientific">Phyllostomus discolor</name>
    <name type="common">pale spear-nosed bat</name>
    <dbReference type="NCBI Taxonomy" id="89673"/>
    <lineage>
        <taxon>Eukaryota</taxon>
        <taxon>Metazoa</taxon>
        <taxon>Chordata</taxon>
        <taxon>Craniata</taxon>
        <taxon>Vertebrata</taxon>
        <taxon>Euteleostomi</taxon>
        <taxon>Mammalia</taxon>
        <taxon>Eutheria</taxon>
        <taxon>Laurasiatheria</taxon>
        <taxon>Chiroptera</taxon>
        <taxon>Yangochiroptera</taxon>
        <taxon>Phyllostomidae</taxon>
        <taxon>Phyllostominae</taxon>
        <taxon>Phyllostomus</taxon>
    </lineage>
</organism>
<gene>
    <name evidence="1" type="ORF">HJG60_008490</name>
</gene>
<sequence length="131" mass="14522">MITGKMGRCEYLIYNSLLQDQVLYRCLSELIPAKFISFSIEAITLMLEASTKILHFLPNCENCPACDYCLGPGFQVSAATGPGPNDIWHPAPSLRCEATVCSADRSLIQLETLKCPLHFIKPGDKQPYVEP</sequence>
<reference evidence="1 2" key="1">
    <citation type="journal article" date="2020" name="Nature">
        <title>Six reference-quality genomes reveal evolution of bat adaptations.</title>
        <authorList>
            <person name="Jebb D."/>
            <person name="Huang Z."/>
            <person name="Pippel M."/>
            <person name="Hughes G.M."/>
            <person name="Lavrichenko K."/>
            <person name="Devanna P."/>
            <person name="Winkler S."/>
            <person name="Jermiin L.S."/>
            <person name="Skirmuntt E.C."/>
            <person name="Katzourakis A."/>
            <person name="Burkitt-Gray L."/>
            <person name="Ray D.A."/>
            <person name="Sullivan K.A.M."/>
            <person name="Roscito J.G."/>
            <person name="Kirilenko B.M."/>
            <person name="Davalos L.M."/>
            <person name="Corthals A.P."/>
            <person name="Power M.L."/>
            <person name="Jones G."/>
            <person name="Ransome R.D."/>
            <person name="Dechmann D.K.N."/>
            <person name="Locatelli A.G."/>
            <person name="Puechmaille S.J."/>
            <person name="Fedrigo O."/>
            <person name="Jarvis E.D."/>
            <person name="Hiller M."/>
            <person name="Vernes S.C."/>
            <person name="Myers E.W."/>
            <person name="Teeling E.C."/>
        </authorList>
    </citation>
    <scope>NUCLEOTIDE SEQUENCE [LARGE SCALE GENOMIC DNA]</scope>
    <source>
        <strain evidence="1">Bat1K_MPI-CBG_1</strain>
    </source>
</reference>
<accession>A0A833YXA1</accession>